<dbReference type="AlphaFoldDB" id="A0ABD3RTX2"/>
<dbReference type="InterPro" id="IPR050167">
    <property type="entry name" value="Ser_Thr_protein_kinase"/>
</dbReference>
<dbReference type="EMBL" id="JALLPB020000180">
    <property type="protein sequence ID" value="KAL3815821.1"/>
    <property type="molecule type" value="Genomic_DNA"/>
</dbReference>
<evidence type="ECO:0000259" key="1">
    <source>
        <dbReference type="PROSITE" id="PS50011"/>
    </source>
</evidence>
<keyword evidence="3" id="KW-1185">Reference proteome</keyword>
<dbReference type="Gene3D" id="3.30.200.20">
    <property type="entry name" value="Phosphorylase Kinase, domain 1"/>
    <property type="match status" value="1"/>
</dbReference>
<sequence length="433" mass="49161">MASTGDRLVGKFTERALMKRAEEVVTDKSKSSEIFDAEAEKMLPRFNRSELVLGKVLGKGGFCVVNEIMNFKLDTKSPLNQDLHDNGGLIDEEEDEFGELRYDGGVLIQDRKFMSRRCLRQGKHARYAIKTLSDECHDDPERFVGGIIDLAVEMRFLAVIKHPNIIKMRGCSDGNPFEQPRGFFIVLDRLYTTLTAKITAWKKETEKTKGMGKIMDMKGKKKQKIWFDRLVVVYDLSTALEYLHKQRVMYRDLKPDNIGFDGMCHWSAAILQFYYCLSLRGDVKLFDFGLAREIPKMGKLADGTYQMSGNTGSLRYMAPEVAKEQPYNESVDVYSLAILAWQIFEMDTPFKGYSIAMHKNLVIEKGGRPKVNPKWGEKVGAWLKKAWSTKISDRPTSRESTKTLRAEISILHQDGDEIGDIDASSRTAASARG</sequence>
<comment type="caution">
    <text evidence="2">The sequence shown here is derived from an EMBL/GenBank/DDBJ whole genome shotgun (WGS) entry which is preliminary data.</text>
</comment>
<proteinExistence type="predicted"/>
<dbReference type="InterPro" id="IPR011009">
    <property type="entry name" value="Kinase-like_dom_sf"/>
</dbReference>
<dbReference type="SUPFAM" id="SSF56112">
    <property type="entry name" value="Protein kinase-like (PK-like)"/>
    <property type="match status" value="1"/>
</dbReference>
<dbReference type="Pfam" id="PF00069">
    <property type="entry name" value="Pkinase"/>
    <property type="match status" value="1"/>
</dbReference>
<dbReference type="Gene3D" id="1.10.510.10">
    <property type="entry name" value="Transferase(Phosphotransferase) domain 1"/>
    <property type="match status" value="1"/>
</dbReference>
<organism evidence="2 3">
    <name type="scientific">Cyclostephanos tholiformis</name>
    <dbReference type="NCBI Taxonomy" id="382380"/>
    <lineage>
        <taxon>Eukaryota</taxon>
        <taxon>Sar</taxon>
        <taxon>Stramenopiles</taxon>
        <taxon>Ochrophyta</taxon>
        <taxon>Bacillariophyta</taxon>
        <taxon>Coscinodiscophyceae</taxon>
        <taxon>Thalassiosirophycidae</taxon>
        <taxon>Stephanodiscales</taxon>
        <taxon>Stephanodiscaceae</taxon>
        <taxon>Cyclostephanos</taxon>
    </lineage>
</organism>
<dbReference type="Proteomes" id="UP001530377">
    <property type="component" value="Unassembled WGS sequence"/>
</dbReference>
<dbReference type="PANTHER" id="PTHR23257">
    <property type="entry name" value="SERINE-THREONINE PROTEIN KINASE"/>
    <property type="match status" value="1"/>
</dbReference>
<accession>A0ABD3RTX2</accession>
<dbReference type="SMART" id="SM00220">
    <property type="entry name" value="S_TKc"/>
    <property type="match status" value="1"/>
</dbReference>
<protein>
    <recommendedName>
        <fullName evidence="1">Protein kinase domain-containing protein</fullName>
    </recommendedName>
</protein>
<dbReference type="PANTHER" id="PTHR23257:SF958">
    <property type="entry name" value="SERINE_THREONINE-PROTEIN KINASE WNK4"/>
    <property type="match status" value="1"/>
</dbReference>
<feature type="domain" description="Protein kinase" evidence="1">
    <location>
        <begin position="51"/>
        <end position="408"/>
    </location>
</feature>
<dbReference type="InterPro" id="IPR000719">
    <property type="entry name" value="Prot_kinase_dom"/>
</dbReference>
<evidence type="ECO:0000313" key="2">
    <source>
        <dbReference type="EMBL" id="KAL3815821.1"/>
    </source>
</evidence>
<dbReference type="PROSITE" id="PS50011">
    <property type="entry name" value="PROTEIN_KINASE_DOM"/>
    <property type="match status" value="1"/>
</dbReference>
<evidence type="ECO:0000313" key="3">
    <source>
        <dbReference type="Proteomes" id="UP001530377"/>
    </source>
</evidence>
<gene>
    <name evidence="2" type="ORF">ACHAXA_007463</name>
</gene>
<reference evidence="2 3" key="1">
    <citation type="submission" date="2024-10" db="EMBL/GenBank/DDBJ databases">
        <title>Updated reference genomes for cyclostephanoid diatoms.</title>
        <authorList>
            <person name="Roberts W.R."/>
            <person name="Alverson A.J."/>
        </authorList>
    </citation>
    <scope>NUCLEOTIDE SEQUENCE [LARGE SCALE GENOMIC DNA]</scope>
    <source>
        <strain evidence="2 3">AJA228-03</strain>
    </source>
</reference>
<name>A0ABD3RTX2_9STRA</name>